<dbReference type="Gene3D" id="2.40.170.20">
    <property type="entry name" value="TonB-dependent receptor, beta-barrel domain"/>
    <property type="match status" value="1"/>
</dbReference>
<dbReference type="PANTHER" id="PTHR30069">
    <property type="entry name" value="TONB-DEPENDENT OUTER MEMBRANE RECEPTOR"/>
    <property type="match status" value="1"/>
</dbReference>
<comment type="caution">
    <text evidence="12">The sequence shown here is derived from an EMBL/GenBank/DDBJ whole genome shotgun (WGS) entry which is preliminary data.</text>
</comment>
<feature type="domain" description="TonB-dependent transporter Oar-like beta-barrel" evidence="11">
    <location>
        <begin position="346"/>
        <end position="610"/>
    </location>
</feature>
<keyword evidence="5 9" id="KW-0812">Transmembrane</keyword>
<protein>
    <submittedName>
        <fullName evidence="12">TonB-dependent receptor</fullName>
    </submittedName>
</protein>
<dbReference type="Gene3D" id="2.60.40.1120">
    <property type="entry name" value="Carboxypeptidase-like, regulatory domain"/>
    <property type="match status" value="1"/>
</dbReference>
<keyword evidence="13" id="KW-1185">Reference proteome</keyword>
<keyword evidence="3 9" id="KW-0813">Transport</keyword>
<dbReference type="RefSeq" id="WP_186954821.1">
    <property type="nucleotide sequence ID" value="NZ_JACOFX010000009.1"/>
</dbReference>
<comment type="subcellular location">
    <subcellularLocation>
        <location evidence="1 9">Cell outer membrane</location>
        <topology evidence="1 9">Multi-pass membrane protein</topology>
    </subcellularLocation>
</comment>
<evidence type="ECO:0000256" key="10">
    <source>
        <dbReference type="SAM" id="SignalP"/>
    </source>
</evidence>
<evidence type="ECO:0000256" key="4">
    <source>
        <dbReference type="ARBA" id="ARBA00022452"/>
    </source>
</evidence>
<dbReference type="PROSITE" id="PS52016">
    <property type="entry name" value="TONB_DEPENDENT_REC_3"/>
    <property type="match status" value="1"/>
</dbReference>
<evidence type="ECO:0000313" key="13">
    <source>
        <dbReference type="Proteomes" id="UP000646911"/>
    </source>
</evidence>
<keyword evidence="8 9" id="KW-0998">Cell outer membrane</keyword>
<dbReference type="PANTHER" id="PTHR30069:SF46">
    <property type="entry name" value="OAR PROTEIN"/>
    <property type="match status" value="1"/>
</dbReference>
<dbReference type="EMBL" id="JACOFX010000009">
    <property type="protein sequence ID" value="MBC3909293.1"/>
    <property type="molecule type" value="Genomic_DNA"/>
</dbReference>
<accession>A0ABR6ZC71</accession>
<dbReference type="InterPro" id="IPR013784">
    <property type="entry name" value="Carb-bd-like_fold"/>
</dbReference>
<sequence>MQKRNHVFKKKLVAHALTLAFGAGVLAMAYAPPVHAQSNAAGTVYGKVNAGSATTVVLKNTETNLTRSATIDVTGKFQATALPIGNYRVSLMKDNVTLSTLEVEVLAGQGVEAAFNADTSGIQTVTVATTRKRIDVSNASNGATFTAKELDKLPIARNINSIIQLAPNTTRSDPTYAGGAAFAGGGASENAYYINGMVVTNPLTQLGASELPFGAISQAQVLVGGFGAEFGRSVGGIVNITTRSGTNNWETGVSLNTTPNSLRSKRLDYYYPNIGASNTKATDGTLRLRREDNVFNETQIGAYLGGPIIKDKLFMFIAAEGTRSDNGQVNLGRTSLTLNENGWREQKNEINRFYGKLDWNINDDHRLELTAIGDKTKHDNNYYSYDYATRARGNVVKSSEHIELDPDANTGDNGADVLSLRYVGNITDNLTLTAMYGQSKAKHVYQPTGYNSNLFAVSADANNRAPGLNYNSSQAYSGNLNFDGSTDSIKSMRLDLEYKLGKHLIRAGVDNNSADSVNAGVYSAGGGTWTYLRTTTPNAPIDVTGGVVPALAQYGGLAAQGYYVQKGLYSTVSNAYTEQSAQYIEDKYQINKDVLLTFGLRNEQFANLNQDRVKFVEMKNQLAPRFSAAWDVNGDSTFKVFGSAGRYAVQMPSVVALRQSNGSLNTNQYFTYTNTDSNGLPTGLVPVTGALSGNSEFGQAKDPKTIAATNLKPMFQDELTLGFEKAYSQNLNFGAKVTYRSLRSTIDDLSDPRVFEDWANRNHVPIGDTWNFSGAAFNPGEDNDFLIDFKGGKGYSQVHLSAAEIGIPKVKRIYKALDLFAEHPYRNGWYGKLNYTWARSEGNTEGQTLSDTATGQADVATTQTWDYKELMYHANGRLPNDRTHQIKAFGYYDLTPELTIGGNLLIAAGRPTNCKGTLPNPDPRAVNFGINYNSAHFYCFGATPKDNVPSPRGSAGNLEWDRRLDLNLTYKPQQVKGLILKMDIFNVFNAQTVQKVEERWNNRNVLLNTYGQVLSLTAPRSIRLGAEYNYKF</sequence>
<keyword evidence="7 12" id="KW-0675">Receptor</keyword>
<evidence type="ECO:0000313" key="12">
    <source>
        <dbReference type="EMBL" id="MBC3909293.1"/>
    </source>
</evidence>
<proteinExistence type="inferred from homology"/>
<keyword evidence="6 9" id="KW-0472">Membrane</keyword>
<evidence type="ECO:0000256" key="3">
    <source>
        <dbReference type="ARBA" id="ARBA00022448"/>
    </source>
</evidence>
<reference evidence="12 13" key="1">
    <citation type="submission" date="2020-08" db="EMBL/GenBank/DDBJ databases">
        <title>Novel species isolated from subtropical streams in China.</title>
        <authorList>
            <person name="Lu H."/>
        </authorList>
    </citation>
    <scope>NUCLEOTIDE SEQUENCE [LARGE SCALE GENOMIC DNA]</scope>
    <source>
        <strain evidence="12 13">NL8W</strain>
    </source>
</reference>
<evidence type="ECO:0000256" key="9">
    <source>
        <dbReference type="PROSITE-ProRule" id="PRU01360"/>
    </source>
</evidence>
<comment type="similarity">
    <text evidence="2 9">Belongs to the TonB-dependent receptor family.</text>
</comment>
<evidence type="ECO:0000256" key="2">
    <source>
        <dbReference type="ARBA" id="ARBA00009810"/>
    </source>
</evidence>
<organism evidence="12 13">
    <name type="scientific">Undibacterium umbellatum</name>
    <dbReference type="NCBI Taxonomy" id="2762300"/>
    <lineage>
        <taxon>Bacteria</taxon>
        <taxon>Pseudomonadati</taxon>
        <taxon>Pseudomonadota</taxon>
        <taxon>Betaproteobacteria</taxon>
        <taxon>Burkholderiales</taxon>
        <taxon>Oxalobacteraceae</taxon>
        <taxon>Undibacterium</taxon>
    </lineage>
</organism>
<keyword evidence="10" id="KW-0732">Signal</keyword>
<dbReference type="InterPro" id="IPR039426">
    <property type="entry name" value="TonB-dep_rcpt-like"/>
</dbReference>
<dbReference type="Proteomes" id="UP000646911">
    <property type="component" value="Unassembled WGS sequence"/>
</dbReference>
<evidence type="ECO:0000256" key="1">
    <source>
        <dbReference type="ARBA" id="ARBA00004571"/>
    </source>
</evidence>
<dbReference type="Pfam" id="PF25183">
    <property type="entry name" value="OMP_b-brl_4"/>
    <property type="match status" value="2"/>
</dbReference>
<dbReference type="InterPro" id="IPR037066">
    <property type="entry name" value="Plug_dom_sf"/>
</dbReference>
<name>A0ABR6ZC71_9BURK</name>
<feature type="domain" description="TonB-dependent transporter Oar-like beta-barrel" evidence="11">
    <location>
        <begin position="289"/>
        <end position="338"/>
    </location>
</feature>
<gene>
    <name evidence="12" type="ORF">H8L47_17180</name>
</gene>
<evidence type="ECO:0000256" key="7">
    <source>
        <dbReference type="ARBA" id="ARBA00023170"/>
    </source>
</evidence>
<evidence type="ECO:0000259" key="11">
    <source>
        <dbReference type="Pfam" id="PF25183"/>
    </source>
</evidence>
<evidence type="ECO:0000256" key="8">
    <source>
        <dbReference type="ARBA" id="ARBA00023237"/>
    </source>
</evidence>
<feature type="chain" id="PRO_5046735934" evidence="10">
    <location>
        <begin position="37"/>
        <end position="1032"/>
    </location>
</feature>
<keyword evidence="4 9" id="KW-1134">Transmembrane beta strand</keyword>
<feature type="signal peptide" evidence="10">
    <location>
        <begin position="1"/>
        <end position="36"/>
    </location>
</feature>
<evidence type="ECO:0000256" key="5">
    <source>
        <dbReference type="ARBA" id="ARBA00022692"/>
    </source>
</evidence>
<dbReference type="SUPFAM" id="SSF56935">
    <property type="entry name" value="Porins"/>
    <property type="match status" value="1"/>
</dbReference>
<dbReference type="InterPro" id="IPR057601">
    <property type="entry name" value="Oar-like_b-barrel"/>
</dbReference>
<dbReference type="InterPro" id="IPR036942">
    <property type="entry name" value="Beta-barrel_TonB_sf"/>
</dbReference>
<dbReference type="Gene3D" id="2.170.130.10">
    <property type="entry name" value="TonB-dependent receptor, plug domain"/>
    <property type="match status" value="1"/>
</dbReference>
<dbReference type="SUPFAM" id="SSF49452">
    <property type="entry name" value="Starch-binding domain-like"/>
    <property type="match status" value="1"/>
</dbReference>
<evidence type="ECO:0000256" key="6">
    <source>
        <dbReference type="ARBA" id="ARBA00023136"/>
    </source>
</evidence>